<feature type="region of interest" description="Disordered" evidence="1">
    <location>
        <begin position="85"/>
        <end position="109"/>
    </location>
</feature>
<name>A0A914E6F3_9BILA</name>
<dbReference type="Proteomes" id="UP000887540">
    <property type="component" value="Unplaced"/>
</dbReference>
<sequence length="139" mass="15791">MAENDREEDLMAEFFVMSELEEGEVLSDEDIQEGLDQAAEEEIARLLEAFGGTLKRTEELVRICKHSEAHRRIHKLTEELECTRKNSKKNSEALRSARRTRMHSEELGSNRIRAEISFGAIGSKNLSSERDGARSPNLS</sequence>
<evidence type="ECO:0000256" key="1">
    <source>
        <dbReference type="SAM" id="MobiDB-lite"/>
    </source>
</evidence>
<accession>A0A914E6F3</accession>
<dbReference type="WBParaSite" id="ACRNAN_scaffold5904.g25210.t1">
    <property type="protein sequence ID" value="ACRNAN_scaffold5904.g25210.t1"/>
    <property type="gene ID" value="ACRNAN_scaffold5904.g25210"/>
</dbReference>
<evidence type="ECO:0000313" key="2">
    <source>
        <dbReference type="Proteomes" id="UP000887540"/>
    </source>
</evidence>
<keyword evidence="2" id="KW-1185">Reference proteome</keyword>
<dbReference type="AlphaFoldDB" id="A0A914E6F3"/>
<organism evidence="2 3">
    <name type="scientific">Acrobeloides nanus</name>
    <dbReference type="NCBI Taxonomy" id="290746"/>
    <lineage>
        <taxon>Eukaryota</taxon>
        <taxon>Metazoa</taxon>
        <taxon>Ecdysozoa</taxon>
        <taxon>Nematoda</taxon>
        <taxon>Chromadorea</taxon>
        <taxon>Rhabditida</taxon>
        <taxon>Tylenchina</taxon>
        <taxon>Cephalobomorpha</taxon>
        <taxon>Cephaloboidea</taxon>
        <taxon>Cephalobidae</taxon>
        <taxon>Acrobeloides</taxon>
    </lineage>
</organism>
<protein>
    <submittedName>
        <fullName evidence="3">Uncharacterized protein</fullName>
    </submittedName>
</protein>
<proteinExistence type="predicted"/>
<evidence type="ECO:0000313" key="3">
    <source>
        <dbReference type="WBParaSite" id="ACRNAN_scaffold5904.g25210.t1"/>
    </source>
</evidence>
<reference evidence="3" key="1">
    <citation type="submission" date="2022-11" db="UniProtKB">
        <authorList>
            <consortium name="WormBaseParasite"/>
        </authorList>
    </citation>
    <scope>IDENTIFICATION</scope>
</reference>